<dbReference type="EMBL" id="JAYMYS010000003">
    <property type="protein sequence ID" value="KAK7399923.1"/>
    <property type="molecule type" value="Genomic_DNA"/>
</dbReference>
<dbReference type="PROSITE" id="PS50127">
    <property type="entry name" value="UBC_2"/>
    <property type="match status" value="1"/>
</dbReference>
<dbReference type="AlphaFoldDB" id="A0AAN9XMV3"/>
<evidence type="ECO:0000256" key="1">
    <source>
        <dbReference type="ARBA" id="ARBA00022679"/>
    </source>
</evidence>
<sequence>MHSLTLCHFRFSNFSRVDSHKQFCTWVVPFSTLLLWGLSSHPLIPMDLHENPQNSGMKKRKSDQDALIGDHGNSMSVGESSGSGDLSKSSTSGSLNSNNQNGSNSDISCQDDEDMIDDDGDMIDDDEDADYPFDYNDDIYEDDYSSMQDQFDNVDLPPGVEASLPWLKDISSGECKPAVALSRHESSSKGKVDETDDMVMNKFRQFKQFDTVESFPDHHYDNEGTSDAQKAKNWAKKIQEEWKILEENLPETIFVRVSESRMELLRAVIIGPQGTPYHDGLFFFDCLFPSTYPAGPPKVYYHSGGLRLNPNLYECGKVCLSLLGTWHGRNSENWIPEKSTMLQVLVSIQALILNEKPFFNEPGYTSTYPGAEGQKRSKEYNENTFILSLKTIMYTLRKPPKHFEELVAGHFRSRAYEILTACKSYVEGAPVGSVVHNLAPTSGNSSTANIQKEFESAVSRMMNTLIAFFTKNGSTDCDEFRSPEIYSLSAAATANLEVYKIESGTTTTTLTQV</sequence>
<proteinExistence type="predicted"/>
<feature type="compositionally biased region" description="Acidic residues" evidence="3">
    <location>
        <begin position="109"/>
        <end position="128"/>
    </location>
</feature>
<keyword evidence="6" id="KW-1185">Reference proteome</keyword>
<dbReference type="InterPro" id="IPR000608">
    <property type="entry name" value="UBC"/>
</dbReference>
<dbReference type="PANTHER" id="PTHR46116:SF18">
    <property type="entry name" value="UBIQUITIN-CONJUGATING ENZYME E2 38 ISOFORM X1"/>
    <property type="match status" value="1"/>
</dbReference>
<dbReference type="Gene3D" id="3.10.110.10">
    <property type="entry name" value="Ubiquitin Conjugating Enzyme"/>
    <property type="match status" value="1"/>
</dbReference>
<dbReference type="Pfam" id="PF00179">
    <property type="entry name" value="UQ_con"/>
    <property type="match status" value="1"/>
</dbReference>
<protein>
    <recommendedName>
        <fullName evidence="4">UBC core domain-containing protein</fullName>
    </recommendedName>
</protein>
<feature type="compositionally biased region" description="Low complexity" evidence="3">
    <location>
        <begin position="78"/>
        <end position="108"/>
    </location>
</feature>
<evidence type="ECO:0000313" key="5">
    <source>
        <dbReference type="EMBL" id="KAK7399923.1"/>
    </source>
</evidence>
<keyword evidence="2" id="KW-0833">Ubl conjugation pathway</keyword>
<gene>
    <name evidence="5" type="ORF">VNO78_11120</name>
</gene>
<evidence type="ECO:0000313" key="6">
    <source>
        <dbReference type="Proteomes" id="UP001386955"/>
    </source>
</evidence>
<feature type="region of interest" description="Disordered" evidence="3">
    <location>
        <begin position="47"/>
        <end position="128"/>
    </location>
</feature>
<organism evidence="5 6">
    <name type="scientific">Psophocarpus tetragonolobus</name>
    <name type="common">Winged bean</name>
    <name type="synonym">Dolichos tetragonolobus</name>
    <dbReference type="NCBI Taxonomy" id="3891"/>
    <lineage>
        <taxon>Eukaryota</taxon>
        <taxon>Viridiplantae</taxon>
        <taxon>Streptophyta</taxon>
        <taxon>Embryophyta</taxon>
        <taxon>Tracheophyta</taxon>
        <taxon>Spermatophyta</taxon>
        <taxon>Magnoliopsida</taxon>
        <taxon>eudicotyledons</taxon>
        <taxon>Gunneridae</taxon>
        <taxon>Pentapetalae</taxon>
        <taxon>rosids</taxon>
        <taxon>fabids</taxon>
        <taxon>Fabales</taxon>
        <taxon>Fabaceae</taxon>
        <taxon>Papilionoideae</taxon>
        <taxon>50 kb inversion clade</taxon>
        <taxon>NPAAA clade</taxon>
        <taxon>indigoferoid/millettioid clade</taxon>
        <taxon>Phaseoleae</taxon>
        <taxon>Psophocarpus</taxon>
    </lineage>
</organism>
<dbReference type="SMART" id="SM00212">
    <property type="entry name" value="UBCc"/>
    <property type="match status" value="1"/>
</dbReference>
<accession>A0AAN9XMV3</accession>
<dbReference type="GO" id="GO:0061631">
    <property type="term" value="F:ubiquitin conjugating enzyme activity"/>
    <property type="evidence" value="ECO:0007669"/>
    <property type="project" value="TreeGrafter"/>
</dbReference>
<evidence type="ECO:0000256" key="3">
    <source>
        <dbReference type="SAM" id="MobiDB-lite"/>
    </source>
</evidence>
<evidence type="ECO:0000259" key="4">
    <source>
        <dbReference type="PROSITE" id="PS50127"/>
    </source>
</evidence>
<dbReference type="Proteomes" id="UP001386955">
    <property type="component" value="Unassembled WGS sequence"/>
</dbReference>
<dbReference type="SUPFAM" id="SSF54495">
    <property type="entry name" value="UBC-like"/>
    <property type="match status" value="1"/>
</dbReference>
<evidence type="ECO:0000256" key="2">
    <source>
        <dbReference type="ARBA" id="ARBA00022786"/>
    </source>
</evidence>
<name>A0AAN9XMV3_PSOTE</name>
<dbReference type="CDD" id="cd23837">
    <property type="entry name" value="UBCc_UBE2O"/>
    <property type="match status" value="1"/>
</dbReference>
<reference evidence="5 6" key="1">
    <citation type="submission" date="2024-01" db="EMBL/GenBank/DDBJ databases">
        <title>The genomes of 5 underutilized Papilionoideae crops provide insights into root nodulation and disease resistanc.</title>
        <authorList>
            <person name="Jiang F."/>
        </authorList>
    </citation>
    <scope>NUCLEOTIDE SEQUENCE [LARGE SCALE GENOMIC DNA]</scope>
    <source>
        <strain evidence="5">DUOXIRENSHENG_FW03</strain>
        <tissue evidence="5">Leaves</tissue>
    </source>
</reference>
<dbReference type="PANTHER" id="PTHR46116">
    <property type="entry name" value="(E3-INDEPENDENT) E2 UBIQUITIN-CONJUGATING ENZYME"/>
    <property type="match status" value="1"/>
</dbReference>
<comment type="caution">
    <text evidence="5">The sequence shown here is derived from an EMBL/GenBank/DDBJ whole genome shotgun (WGS) entry which is preliminary data.</text>
</comment>
<feature type="domain" description="UBC core" evidence="4">
    <location>
        <begin position="233"/>
        <end position="393"/>
    </location>
</feature>
<dbReference type="FunFam" id="3.10.110.10:FF:000133">
    <property type="entry name" value="Putative ubiquitin-conjugating enzyme E2 38"/>
    <property type="match status" value="1"/>
</dbReference>
<keyword evidence="1" id="KW-0808">Transferase</keyword>
<dbReference type="InterPro" id="IPR016135">
    <property type="entry name" value="UBQ-conjugating_enzyme/RWD"/>
</dbReference>